<keyword evidence="2" id="KW-0732">Signal</keyword>
<dbReference type="Gene3D" id="2.60.420.10">
    <property type="entry name" value="Maltose phosphorylase, domain 3"/>
    <property type="match status" value="1"/>
</dbReference>
<dbReference type="GO" id="GO:0005975">
    <property type="term" value="P:carbohydrate metabolic process"/>
    <property type="evidence" value="ECO:0007669"/>
    <property type="project" value="InterPro"/>
</dbReference>
<dbReference type="PANTHER" id="PTHR34987:SF6">
    <property type="entry name" value="ALPHA-L-RHAMNOSIDASE SIX-HAIRPIN GLYCOSIDASE DOMAIN-CONTAINING PROTEIN"/>
    <property type="match status" value="1"/>
</dbReference>
<dbReference type="EMBL" id="JABXJJ020000037">
    <property type="protein sequence ID" value="MDI5972808.1"/>
    <property type="molecule type" value="Genomic_DNA"/>
</dbReference>
<dbReference type="PANTHER" id="PTHR34987">
    <property type="entry name" value="C, PUTATIVE (AFU_ORTHOLOGUE AFUA_3G02880)-RELATED"/>
    <property type="match status" value="1"/>
</dbReference>
<feature type="domain" description="Alpha-L-rhamnosidase C-terminal" evidence="4">
    <location>
        <begin position="604"/>
        <end position="671"/>
    </location>
</feature>
<dbReference type="Pfam" id="PF17389">
    <property type="entry name" value="Bac_rhamnosid6H"/>
    <property type="match status" value="1"/>
</dbReference>
<comment type="caution">
    <text evidence="5">The sequence shown here is derived from an EMBL/GenBank/DDBJ whole genome shotgun (WGS) entry which is preliminary data.</text>
</comment>
<proteinExistence type="predicted"/>
<reference evidence="5" key="1">
    <citation type="submission" date="2023-05" db="EMBL/GenBank/DDBJ databases">
        <title>Streptantibioticus silvisoli sp. nov., acidotolerant actinomycetes 1 from pine litter.</title>
        <authorList>
            <person name="Swiecimska M."/>
            <person name="Golinska P."/>
            <person name="Sangal V."/>
            <person name="Wachnowicz B."/>
            <person name="Goodfellow M."/>
        </authorList>
    </citation>
    <scope>NUCLEOTIDE SEQUENCE</scope>
    <source>
        <strain evidence="5">SL13</strain>
    </source>
</reference>
<dbReference type="AlphaFoldDB" id="A0AA90KAT6"/>
<organism evidence="5">
    <name type="scientific">Streptantibioticus silvisoli</name>
    <dbReference type="NCBI Taxonomy" id="2705255"/>
    <lineage>
        <taxon>Bacteria</taxon>
        <taxon>Bacillati</taxon>
        <taxon>Actinomycetota</taxon>
        <taxon>Actinomycetes</taxon>
        <taxon>Kitasatosporales</taxon>
        <taxon>Streptomycetaceae</taxon>
        <taxon>Streptantibioticus</taxon>
    </lineage>
</organism>
<dbReference type="InterPro" id="IPR035396">
    <property type="entry name" value="Bac_rhamnosid6H"/>
</dbReference>
<sequence length="717" mass="73854">MPPEDELRRRTFIRTSLAAAAVAGTGFAAVGGAAPAASAAGRPTAGPAPAPAGPWDAFNLSPASRTVRPVAVRTSTGSVRRGRAPRGGGVGTVRLSGTGASVTLDFGQEVGGFVTLAFGAGTGADQVVALTYAELSTYVSTTASDASNGGTNDEPAVRYAATPGGTVDTRTDVPLAGADPVASANPASQLRGGFRYLTVVNDTSGTVELTGVTLAVGFAPNAADLRAYPNYFHCDDDLLNRIWYAGAYTVQTNIIAVGQGRTWGPPAVGWDNSAPVGEAGTTVLVDGAKRDRTVWPGDLGISVLTDYVSLGDLLTVRNSLQTLYNHQDPATGALPYAGPAVDFVGNSDTYHLWTLIGTAAYLQFSGDTDWMRGIYPQYRKAVTYITGKIAADGLLDVTASADWARTDADGKNIEANAIMYRALRTAGAPARAAGDSASADAWAALAATLKSAIADGGYWDEAAGLYRDKPTGDGAALYPQDGNALAVWFGLADDADRARTVSASLAKRWTAVGALTPEKGDGSVHPFPGGMEVHAHFTAGREATALDLIRREWGYMLNAPQGTASTFWEGYRSDGTSDYSGSYMSASHGWSTGPTSALTFHVLGIAPAADGGPDCTVAPRPGGLRSAQGRLTTPSGPVDVSWQAGPGGRFDLRFSAPAAVVGQVEVPVPDGAGHTVLFDGVPVWAGAGRSHGARRAGDRVRFDVRSGGAHTVSVRTG</sequence>
<dbReference type="InterPro" id="IPR008928">
    <property type="entry name" value="6-hairpin_glycosidase_sf"/>
</dbReference>
<feature type="signal peptide" evidence="2">
    <location>
        <begin position="1"/>
        <end position="28"/>
    </location>
</feature>
<name>A0AA90KAT6_9ACTN</name>
<dbReference type="Pfam" id="PF17390">
    <property type="entry name" value="Bac_rhamnosid_C"/>
    <property type="match status" value="1"/>
</dbReference>
<evidence type="ECO:0000259" key="3">
    <source>
        <dbReference type="Pfam" id="PF17389"/>
    </source>
</evidence>
<dbReference type="SUPFAM" id="SSF48208">
    <property type="entry name" value="Six-hairpin glycosidases"/>
    <property type="match status" value="1"/>
</dbReference>
<dbReference type="InterPro" id="IPR035398">
    <property type="entry name" value="Bac_rhamnosid_C"/>
</dbReference>
<gene>
    <name evidence="5" type="ORF">POF50_026280</name>
</gene>
<dbReference type="Gene3D" id="1.50.10.10">
    <property type="match status" value="1"/>
</dbReference>
<evidence type="ECO:0000256" key="1">
    <source>
        <dbReference type="SAM" id="MobiDB-lite"/>
    </source>
</evidence>
<evidence type="ECO:0000313" key="5">
    <source>
        <dbReference type="EMBL" id="MDI5972808.1"/>
    </source>
</evidence>
<feature type="domain" description="Alpha-L-rhamnosidase six-hairpin glycosidase" evidence="3">
    <location>
        <begin position="283"/>
        <end position="589"/>
    </location>
</feature>
<dbReference type="InterPro" id="IPR006311">
    <property type="entry name" value="TAT_signal"/>
</dbReference>
<evidence type="ECO:0000256" key="2">
    <source>
        <dbReference type="SAM" id="SignalP"/>
    </source>
</evidence>
<evidence type="ECO:0000259" key="4">
    <source>
        <dbReference type="Pfam" id="PF17390"/>
    </source>
</evidence>
<dbReference type="PROSITE" id="PS51318">
    <property type="entry name" value="TAT"/>
    <property type="match status" value="1"/>
</dbReference>
<dbReference type="InterPro" id="IPR012341">
    <property type="entry name" value="6hp_glycosidase-like_sf"/>
</dbReference>
<dbReference type="RefSeq" id="WP_282699008.1">
    <property type="nucleotide sequence ID" value="NZ_JABXJJ020000037.1"/>
</dbReference>
<accession>A0AA90KAT6</accession>
<protein>
    <submittedName>
        <fullName evidence="5">Alpha-L-rhamnosidase C-terminal domain-containing protein</fullName>
    </submittedName>
</protein>
<feature type="chain" id="PRO_5041662274" evidence="2">
    <location>
        <begin position="29"/>
        <end position="717"/>
    </location>
</feature>
<feature type="region of interest" description="Disordered" evidence="1">
    <location>
        <begin position="70"/>
        <end position="94"/>
    </location>
</feature>